<name>A0ABS5BV59_9BACT</name>
<dbReference type="EMBL" id="JAGKQQ010000001">
    <property type="protein sequence ID" value="MBP3957610.1"/>
    <property type="molecule type" value="Genomic_DNA"/>
</dbReference>
<dbReference type="Proteomes" id="UP000676565">
    <property type="component" value="Unassembled WGS sequence"/>
</dbReference>
<gene>
    <name evidence="1" type="ORF">J8F10_20365</name>
</gene>
<proteinExistence type="predicted"/>
<evidence type="ECO:0000313" key="2">
    <source>
        <dbReference type="Proteomes" id="UP000676565"/>
    </source>
</evidence>
<accession>A0ABS5BV59</accession>
<sequence>MRKLLPLAAVLIVLTSTRADEKIRAPIPKAPPPPSIDGKYTLVATYNGAAVAAVREKGGFGGPGGVAADGGGFAPSRTTLVRGETIISKSEIVIEARTPTASATTMEYTLDPTKSPIAIDVEIVPVRGKKTRGLGVVEITNNRLVIALAKEGADRPKTVDEAEGVTVYYFQKAPPPPRTEFRIVALTVGKEEEAEKELNRLAKEGYELVSTTNPTAPDAKASVTTVHFILKRTVK</sequence>
<comment type="caution">
    <text evidence="1">The sequence shown here is derived from an EMBL/GenBank/DDBJ whole genome shotgun (WGS) entry which is preliminary data.</text>
</comment>
<keyword evidence="2" id="KW-1185">Reference proteome</keyword>
<organism evidence="1 2">
    <name type="scientific">Gemmata palustris</name>
    <dbReference type="NCBI Taxonomy" id="2822762"/>
    <lineage>
        <taxon>Bacteria</taxon>
        <taxon>Pseudomonadati</taxon>
        <taxon>Planctomycetota</taxon>
        <taxon>Planctomycetia</taxon>
        <taxon>Gemmatales</taxon>
        <taxon>Gemmataceae</taxon>
        <taxon>Gemmata</taxon>
    </lineage>
</organism>
<dbReference type="RefSeq" id="WP_210656831.1">
    <property type="nucleotide sequence ID" value="NZ_JAGKQQ010000001.1"/>
</dbReference>
<protein>
    <submittedName>
        <fullName evidence="1">Uncharacterized protein</fullName>
    </submittedName>
</protein>
<evidence type="ECO:0000313" key="1">
    <source>
        <dbReference type="EMBL" id="MBP3957610.1"/>
    </source>
</evidence>
<reference evidence="1 2" key="1">
    <citation type="submission" date="2021-04" db="EMBL/GenBank/DDBJ databases">
        <authorList>
            <person name="Ivanova A."/>
        </authorList>
    </citation>
    <scope>NUCLEOTIDE SEQUENCE [LARGE SCALE GENOMIC DNA]</scope>
    <source>
        <strain evidence="1 2">G18</strain>
    </source>
</reference>